<proteinExistence type="predicted"/>
<keyword evidence="2" id="KW-1185">Reference proteome</keyword>
<sequence length="93" mass="10735">MYQHPHSPLSKKLVVYHTTLSRQAYSGVWHSLELIDFPSFASLETHAKIVEALRETSVDHLVIFSSYFLKRCFVEDSVDLTCAQKNRVAKMHN</sequence>
<protein>
    <submittedName>
        <fullName evidence="1">Uncharacterized protein</fullName>
    </submittedName>
</protein>
<comment type="caution">
    <text evidence="1">The sequence shown here is derived from an EMBL/GenBank/DDBJ whole genome shotgun (WGS) entry which is preliminary data.</text>
</comment>
<dbReference type="AlphaFoldDB" id="A0AAP0FB09"/>
<evidence type="ECO:0000313" key="1">
    <source>
        <dbReference type="EMBL" id="KAK9105783.1"/>
    </source>
</evidence>
<dbReference type="Proteomes" id="UP001419268">
    <property type="component" value="Unassembled WGS sequence"/>
</dbReference>
<dbReference type="EMBL" id="JBBNAG010000009">
    <property type="protein sequence ID" value="KAK9105783.1"/>
    <property type="molecule type" value="Genomic_DNA"/>
</dbReference>
<accession>A0AAP0FB09</accession>
<reference evidence="1 2" key="1">
    <citation type="submission" date="2024-01" db="EMBL/GenBank/DDBJ databases">
        <title>Genome assemblies of Stephania.</title>
        <authorList>
            <person name="Yang L."/>
        </authorList>
    </citation>
    <scope>NUCLEOTIDE SEQUENCE [LARGE SCALE GENOMIC DNA]</scope>
    <source>
        <strain evidence="1">JXDWG</strain>
        <tissue evidence="1">Leaf</tissue>
    </source>
</reference>
<name>A0AAP0FB09_9MAGN</name>
<evidence type="ECO:0000313" key="2">
    <source>
        <dbReference type="Proteomes" id="UP001419268"/>
    </source>
</evidence>
<organism evidence="1 2">
    <name type="scientific">Stephania cephalantha</name>
    <dbReference type="NCBI Taxonomy" id="152367"/>
    <lineage>
        <taxon>Eukaryota</taxon>
        <taxon>Viridiplantae</taxon>
        <taxon>Streptophyta</taxon>
        <taxon>Embryophyta</taxon>
        <taxon>Tracheophyta</taxon>
        <taxon>Spermatophyta</taxon>
        <taxon>Magnoliopsida</taxon>
        <taxon>Ranunculales</taxon>
        <taxon>Menispermaceae</taxon>
        <taxon>Menispermoideae</taxon>
        <taxon>Cissampelideae</taxon>
        <taxon>Stephania</taxon>
    </lineage>
</organism>
<gene>
    <name evidence="1" type="ORF">Scep_022627</name>
</gene>